<organism evidence="2 3">
    <name type="scientific">Perkinsus olseni</name>
    <name type="common">Perkinsus atlanticus</name>
    <dbReference type="NCBI Taxonomy" id="32597"/>
    <lineage>
        <taxon>Eukaryota</taxon>
        <taxon>Sar</taxon>
        <taxon>Alveolata</taxon>
        <taxon>Perkinsozoa</taxon>
        <taxon>Perkinsea</taxon>
        <taxon>Perkinsida</taxon>
        <taxon>Perkinsidae</taxon>
        <taxon>Perkinsus</taxon>
    </lineage>
</organism>
<protein>
    <submittedName>
        <fullName evidence="2">Uncharacterized protein</fullName>
    </submittedName>
</protein>
<evidence type="ECO:0000313" key="3">
    <source>
        <dbReference type="Proteomes" id="UP000570595"/>
    </source>
</evidence>
<proteinExistence type="predicted"/>
<accession>A0A7J6MEP2</accession>
<feature type="region of interest" description="Disordered" evidence="1">
    <location>
        <begin position="194"/>
        <end position="217"/>
    </location>
</feature>
<sequence length="217" mass="22797">MSWRPLPPEVRVENVESSPVVGQVENEENEGGYDEGSRMGIITDEGLVRGITDDDVERALDIDTIPGGFGGVTYEDVERALDIDTIAGGFGGVTDGGVERALGVDTMADFFGVITDEGIKKARENNTPPPNAMENVHQRFSGIFDGVRGWAELPDPAVMSHQVPIDVSPLSGPADIGGQTRFAGIVRCAVSGKHGHGGGCSSRNGATRASELGSYLA</sequence>
<feature type="region of interest" description="Disordered" evidence="1">
    <location>
        <begin position="1"/>
        <end position="36"/>
    </location>
</feature>
<evidence type="ECO:0000256" key="1">
    <source>
        <dbReference type="SAM" id="MobiDB-lite"/>
    </source>
</evidence>
<evidence type="ECO:0000313" key="2">
    <source>
        <dbReference type="EMBL" id="KAF4669924.1"/>
    </source>
</evidence>
<name>A0A7J6MEP2_PEROL</name>
<comment type="caution">
    <text evidence="2">The sequence shown here is derived from an EMBL/GenBank/DDBJ whole genome shotgun (WGS) entry which is preliminary data.</text>
</comment>
<dbReference type="EMBL" id="JABAHT010000017">
    <property type="protein sequence ID" value="KAF4669924.1"/>
    <property type="molecule type" value="Genomic_DNA"/>
</dbReference>
<dbReference type="AlphaFoldDB" id="A0A7J6MEP2"/>
<dbReference type="Proteomes" id="UP000570595">
    <property type="component" value="Unassembled WGS sequence"/>
</dbReference>
<gene>
    <name evidence="2" type="ORF">FOZ61_002485</name>
</gene>
<reference evidence="2 3" key="1">
    <citation type="submission" date="2020-04" db="EMBL/GenBank/DDBJ databases">
        <title>Perkinsus olseni comparative genomics.</title>
        <authorList>
            <person name="Bogema D.R."/>
        </authorList>
    </citation>
    <scope>NUCLEOTIDE SEQUENCE [LARGE SCALE GENOMIC DNA]</scope>
    <source>
        <strain evidence="2">ATCC PRA-179</strain>
    </source>
</reference>